<gene>
    <name evidence="2" type="ORF">Snoj_77920</name>
</gene>
<dbReference type="EMBL" id="BNEC01000005">
    <property type="protein sequence ID" value="GHI73874.1"/>
    <property type="molecule type" value="Genomic_DNA"/>
</dbReference>
<reference evidence="3" key="1">
    <citation type="submission" date="2023-07" db="EMBL/GenBank/DDBJ databases">
        <title>Whole genome shotgun sequence of Streptomyces nojiriensis NBRC 13794.</title>
        <authorList>
            <person name="Komaki H."/>
            <person name="Tamura T."/>
        </authorList>
    </citation>
    <scope>NUCLEOTIDE SEQUENCE [LARGE SCALE GENOMIC DNA]</scope>
    <source>
        <strain evidence="3">NBRC 13794</strain>
    </source>
</reference>
<comment type="caution">
    <text evidence="2">The sequence shown here is derived from an EMBL/GenBank/DDBJ whole genome shotgun (WGS) entry which is preliminary data.</text>
</comment>
<feature type="chain" id="PRO_5047282170" description="Peptidase inhibitor family I36" evidence="1">
    <location>
        <begin position="38"/>
        <end position="152"/>
    </location>
</feature>
<sequence>MYGTLWEGPQMNKLRTLLAGLAIAGAAVVAVPTAAQADGGCGYTNFCAYSDDYNYLYQNAGNSSDWPYQVKNKVDWVRNSGSAGGRDHVNIYYNENNTGAYACIGYGTEWNLRGNAQSFNWTRNGDTSGQWKAVHDNAASHRWVYGCGNGTW</sequence>
<protein>
    <recommendedName>
        <fullName evidence="4">Peptidase inhibitor family I36</fullName>
    </recommendedName>
</protein>
<evidence type="ECO:0008006" key="4">
    <source>
        <dbReference type="Google" id="ProtNLM"/>
    </source>
</evidence>
<feature type="signal peptide" evidence="1">
    <location>
        <begin position="1"/>
        <end position="37"/>
    </location>
</feature>
<proteinExistence type="predicted"/>
<name>A0ABQ3T0E4_9ACTN</name>
<keyword evidence="1" id="KW-0732">Signal</keyword>
<dbReference type="Proteomes" id="UP000613974">
    <property type="component" value="Unassembled WGS sequence"/>
</dbReference>
<organism evidence="2 3">
    <name type="scientific">Streptomyces nojiriensis</name>
    <dbReference type="NCBI Taxonomy" id="66374"/>
    <lineage>
        <taxon>Bacteria</taxon>
        <taxon>Bacillati</taxon>
        <taxon>Actinomycetota</taxon>
        <taxon>Actinomycetes</taxon>
        <taxon>Kitasatosporales</taxon>
        <taxon>Streptomycetaceae</taxon>
        <taxon>Streptomyces</taxon>
    </lineage>
</organism>
<evidence type="ECO:0000313" key="2">
    <source>
        <dbReference type="EMBL" id="GHI73874.1"/>
    </source>
</evidence>
<keyword evidence="3" id="KW-1185">Reference proteome</keyword>
<evidence type="ECO:0000256" key="1">
    <source>
        <dbReference type="SAM" id="SignalP"/>
    </source>
</evidence>
<evidence type="ECO:0000313" key="3">
    <source>
        <dbReference type="Proteomes" id="UP000613974"/>
    </source>
</evidence>
<accession>A0ABQ3T0E4</accession>